<dbReference type="Pfam" id="PF08585">
    <property type="entry name" value="RMI1_N_C"/>
    <property type="match status" value="1"/>
</dbReference>
<dbReference type="SUPFAM" id="SSF46934">
    <property type="entry name" value="UBA-like"/>
    <property type="match status" value="1"/>
</dbReference>
<dbReference type="PROSITE" id="PS50030">
    <property type="entry name" value="UBA"/>
    <property type="match status" value="1"/>
</dbReference>
<sequence>MELSKKLQACGWYLTDEGIKSIKTHLGVTGEPDPRKIIDEALNRDLREIGSGALPSKRDDINGTLGGRIVLQVLRVRNVSAPKSNEESNRSPRLLQLELSDGQNSVQAIELDPVPALSINVAPGTKIFFKAERLQLMHGFLLLRSDELQLLGGRVDALYEKWDFTRTMLKYTRSGRPVPGSTNPPPWIKFGQNSAQMEEPDRNFKSLQAASDKDKAAKENAEFTKMRNDAIAEASKPGPKKVFGGGGQYMADHNMKKILDKGYTKEEAKTALLATRNNLERALFNLKRGKDGQEAQAQAPLMRGRGERREGKRGATLKEEAEAAKPAANATLFDFLTTKLPTDALPETTKTSATANNKTTLGSKYTESNISMPEIKFQGSHDRSRFENNVSSSFAANRGGHYGSLSRGGGGGGGGGPRNRGGRDERPTRGRGTGYNERPGPPPAATTGAIRKQPQMYGKPEQMHSKPEQAHVKPEQTHGKQEQQHGKSVNRNAPDSATKQTAEPKSEPDVAPAKDTRNNNRGRGDNGQNRGRRNGPPPPKSSTSTNDDAARLTQALMPKIIEDTASLKISAPKRENNKRGGKQTGGQQSNRPQSDSQAQAAPVAVQAQKPMEKPKQAASRHQQQQHQQPKQTNERSQSSQLANGYTYDPSKIMGFQSKEANDFAMSLLKSQGVSIPNKQTPGQSMSISMAISIHSAAALMPQPAVVQAPPEQYGQMPGANWVWKPQDLCMAKYWDDGQYYEAQVTGVSATTCVVYFIGYGNHEEVLKSDILPITDEQNRPLSSQHQQSHRDDYQQQQSPFRGDRGNYQPQQQSHYRGDRESYQPQQQVYIPPHQRRN</sequence>
<dbReference type="InterPro" id="IPR042470">
    <property type="entry name" value="RMI1_N_C_sf"/>
</dbReference>
<organism evidence="9 10">
    <name type="scientific">Drosophila busckii</name>
    <name type="common">Fruit fly</name>
    <dbReference type="NCBI Taxonomy" id="30019"/>
    <lineage>
        <taxon>Eukaryota</taxon>
        <taxon>Metazoa</taxon>
        <taxon>Ecdysozoa</taxon>
        <taxon>Arthropoda</taxon>
        <taxon>Hexapoda</taxon>
        <taxon>Insecta</taxon>
        <taxon>Pterygota</taxon>
        <taxon>Neoptera</taxon>
        <taxon>Endopterygota</taxon>
        <taxon>Diptera</taxon>
        <taxon>Brachycera</taxon>
        <taxon>Muscomorpha</taxon>
        <taxon>Ephydroidea</taxon>
        <taxon>Drosophilidae</taxon>
        <taxon>Drosophila</taxon>
    </lineage>
</organism>
<feature type="region of interest" description="Disordered" evidence="6">
    <location>
        <begin position="396"/>
        <end position="645"/>
    </location>
</feature>
<keyword evidence="10" id="KW-1185">Reference proteome</keyword>
<dbReference type="SMART" id="SM01161">
    <property type="entry name" value="DUF1767"/>
    <property type="match status" value="1"/>
</dbReference>
<evidence type="ECO:0000259" key="7">
    <source>
        <dbReference type="PROSITE" id="PS50030"/>
    </source>
</evidence>
<accession>A0A0M4EZI3</accession>
<keyword evidence="4" id="KW-0539">Nucleus</keyword>
<dbReference type="Pfam" id="PF00567">
    <property type="entry name" value="TUDOR"/>
    <property type="match status" value="1"/>
</dbReference>
<evidence type="ECO:0000259" key="8">
    <source>
        <dbReference type="PROSITE" id="PS50304"/>
    </source>
</evidence>
<dbReference type="Gene3D" id="2.40.50.770">
    <property type="entry name" value="RecQ-mediated genome instability protein Rmi1, C-terminal domain"/>
    <property type="match status" value="1"/>
</dbReference>
<dbReference type="OMA" id="YHQRSRN"/>
<evidence type="ECO:0000256" key="3">
    <source>
        <dbReference type="ARBA" id="ARBA00022853"/>
    </source>
</evidence>
<feature type="compositionally biased region" description="Polar residues" evidence="6">
    <location>
        <begin position="634"/>
        <end position="643"/>
    </location>
</feature>
<evidence type="ECO:0000256" key="4">
    <source>
        <dbReference type="ARBA" id="ARBA00023242"/>
    </source>
</evidence>
<dbReference type="PANTHER" id="PTHR13681">
    <property type="entry name" value="SURVIVAL OF MOTOR NEURON-RELATED-SPLICING FACTOR 30-RELATED"/>
    <property type="match status" value="1"/>
</dbReference>
<dbReference type="SMART" id="SM00333">
    <property type="entry name" value="TUDOR"/>
    <property type="match status" value="1"/>
</dbReference>
<dbReference type="OrthoDB" id="434939at2759"/>
<evidence type="ECO:0000256" key="1">
    <source>
        <dbReference type="ARBA" id="ARBA00004123"/>
    </source>
</evidence>
<dbReference type="Gene3D" id="2.30.30.140">
    <property type="match status" value="1"/>
</dbReference>
<dbReference type="InterPro" id="IPR015940">
    <property type="entry name" value="UBA"/>
</dbReference>
<reference evidence="9 10" key="1">
    <citation type="submission" date="2015-08" db="EMBL/GenBank/DDBJ databases">
        <title>Ancestral chromatin configuration constrains chromatin evolution on differentiating sex chromosomes in Drosophila.</title>
        <authorList>
            <person name="Zhou Q."/>
            <person name="Bachtrog D."/>
        </authorList>
    </citation>
    <scope>NUCLEOTIDE SEQUENCE [LARGE SCALE GENOMIC DNA]</scope>
    <source>
        <tissue evidence="9">Whole larvae</tissue>
    </source>
</reference>
<name>A0A0M4EZI3_DROBS</name>
<dbReference type="Proteomes" id="UP000494163">
    <property type="component" value="Chromosome 3L"/>
</dbReference>
<gene>
    <name evidence="9" type="ORF">Dbus_chr3Lg973</name>
</gene>
<feature type="domain" description="UBA" evidence="7">
    <location>
        <begin position="249"/>
        <end position="289"/>
    </location>
</feature>
<protein>
    <recommendedName>
        <fullName evidence="2">Tudor domain-containing protein 3</fullName>
    </recommendedName>
</protein>
<feature type="compositionally biased region" description="Polar residues" evidence="6">
    <location>
        <begin position="486"/>
        <end position="501"/>
    </location>
</feature>
<feature type="compositionally biased region" description="Basic and acidic residues" evidence="6">
    <location>
        <begin position="502"/>
        <end position="524"/>
    </location>
</feature>
<dbReference type="InterPro" id="IPR009060">
    <property type="entry name" value="UBA-like_sf"/>
</dbReference>
<evidence type="ECO:0000256" key="5">
    <source>
        <dbReference type="ARBA" id="ARBA00035105"/>
    </source>
</evidence>
<feature type="region of interest" description="Disordered" evidence="6">
    <location>
        <begin position="779"/>
        <end position="837"/>
    </location>
</feature>
<evidence type="ECO:0000313" key="9">
    <source>
        <dbReference type="EMBL" id="ALC43807.1"/>
    </source>
</evidence>
<feature type="compositionally biased region" description="Low complexity" evidence="6">
    <location>
        <begin position="592"/>
        <end position="608"/>
    </location>
</feature>
<feature type="domain" description="Tudor" evidence="8">
    <location>
        <begin position="722"/>
        <end position="780"/>
    </location>
</feature>
<dbReference type="EMBL" id="CP012525">
    <property type="protein sequence ID" value="ALC43807.1"/>
    <property type="molecule type" value="Genomic_DNA"/>
</dbReference>
<feature type="region of interest" description="Disordered" evidence="6">
    <location>
        <begin position="290"/>
        <end position="323"/>
    </location>
</feature>
<evidence type="ECO:0000313" key="10">
    <source>
        <dbReference type="Proteomes" id="UP000494163"/>
    </source>
</evidence>
<dbReference type="PANTHER" id="PTHR13681:SF24">
    <property type="entry name" value="TUDOR DOMAIN-CONTAINING PROTEIN 3"/>
    <property type="match status" value="1"/>
</dbReference>
<feature type="region of interest" description="Disordered" evidence="6">
    <location>
        <begin position="346"/>
        <end position="367"/>
    </location>
</feature>
<feature type="compositionally biased region" description="Low complexity" evidence="6">
    <location>
        <begin position="348"/>
        <end position="360"/>
    </location>
</feature>
<proteinExistence type="predicted"/>
<feature type="compositionally biased region" description="Basic and acidic residues" evidence="6">
    <location>
        <begin position="304"/>
        <end position="323"/>
    </location>
</feature>
<comment type="subcellular location">
    <subcellularLocation>
        <location evidence="1">Nucleus</location>
    </subcellularLocation>
</comment>
<dbReference type="GO" id="GO:0005634">
    <property type="term" value="C:nucleus"/>
    <property type="evidence" value="ECO:0007669"/>
    <property type="project" value="UniProtKB-SubCell"/>
</dbReference>
<evidence type="ECO:0000256" key="6">
    <source>
        <dbReference type="SAM" id="MobiDB-lite"/>
    </source>
</evidence>
<dbReference type="InterPro" id="IPR013894">
    <property type="entry name" value="RMI1_OB"/>
</dbReference>
<dbReference type="InterPro" id="IPR002999">
    <property type="entry name" value="Tudor"/>
</dbReference>
<feature type="compositionally biased region" description="Low complexity" evidence="6">
    <location>
        <begin position="616"/>
        <end position="631"/>
    </location>
</feature>
<dbReference type="GO" id="GO:0006325">
    <property type="term" value="P:chromatin organization"/>
    <property type="evidence" value="ECO:0007669"/>
    <property type="project" value="UniProtKB-KW"/>
</dbReference>
<feature type="compositionally biased region" description="Gly residues" evidence="6">
    <location>
        <begin position="400"/>
        <end position="419"/>
    </location>
</feature>
<evidence type="ECO:0000256" key="2">
    <source>
        <dbReference type="ARBA" id="ARBA00013421"/>
    </source>
</evidence>
<dbReference type="SUPFAM" id="SSF63748">
    <property type="entry name" value="Tudor/PWWP/MBT"/>
    <property type="match status" value="1"/>
</dbReference>
<feature type="compositionally biased region" description="Basic and acidic residues" evidence="6">
    <location>
        <begin position="461"/>
        <end position="485"/>
    </location>
</feature>
<keyword evidence="3" id="KW-0156">Chromatin regulator</keyword>
<dbReference type="PROSITE" id="PS50304">
    <property type="entry name" value="TUDOR"/>
    <property type="match status" value="1"/>
</dbReference>
<comment type="function">
    <text evidence="5">Scaffolding protein that specifically recognizes and binds dimethylarginine-containing proteins. Plays a role in the regulation of translation of target mRNAs by binding Arg/Gly-rich motifs (GAR) in dimethylarginine-containing proteins. In nucleus, acts as a coactivator: recognizes and binds asymmetric dimethylation on the core histone tails associated with transcriptional activation (H3R17me2a and H4R3me2a) and recruits proteins at these arginine-methylated loci. In cytoplasm, acts as an antiviral factor that participates in the assembly of stress granules together with G3BP1.</text>
</comment>
<dbReference type="AlphaFoldDB" id="A0A0M4EZI3"/>
<dbReference type="STRING" id="30019.A0A0M4EZI3"/>